<evidence type="ECO:0000256" key="7">
    <source>
        <dbReference type="ARBA" id="ARBA00022728"/>
    </source>
</evidence>
<dbReference type="EC" id="2.3.2.27" evidence="15"/>
<dbReference type="InterPro" id="IPR038959">
    <property type="entry name" value="Prp19"/>
</dbReference>
<dbReference type="Gene3D" id="2.130.10.10">
    <property type="entry name" value="YVTN repeat-like/Quinoprotein amine dehydrogenase"/>
    <property type="match status" value="1"/>
</dbReference>
<dbReference type="GO" id="GO:0000974">
    <property type="term" value="C:Prp19 complex"/>
    <property type="evidence" value="ECO:0007669"/>
    <property type="project" value="UniProtKB-UniRule"/>
</dbReference>
<feature type="repeat" description="WD" evidence="14">
    <location>
        <begin position="293"/>
        <end position="334"/>
    </location>
</feature>
<dbReference type="InterPro" id="IPR001680">
    <property type="entry name" value="WD40_rpt"/>
</dbReference>
<protein>
    <recommendedName>
        <fullName evidence="15">Pre-mRNA-processing factor 19</fullName>
        <ecNumber evidence="15">2.3.2.27</ecNumber>
    </recommendedName>
</protein>
<evidence type="ECO:0000256" key="8">
    <source>
        <dbReference type="ARBA" id="ARBA00022737"/>
    </source>
</evidence>
<keyword evidence="6 15" id="KW-0808">Transferase</keyword>
<comment type="subunit">
    <text evidence="15">Homotetramer.</text>
</comment>
<dbReference type="SUPFAM" id="SSF57850">
    <property type="entry name" value="RING/U-box"/>
    <property type="match status" value="1"/>
</dbReference>
<evidence type="ECO:0000256" key="3">
    <source>
        <dbReference type="ARBA" id="ARBA00006388"/>
    </source>
</evidence>
<reference evidence="18" key="1">
    <citation type="submission" date="2021-01" db="EMBL/GenBank/DDBJ databases">
        <authorList>
            <person name="Corre E."/>
            <person name="Pelletier E."/>
            <person name="Niang G."/>
            <person name="Scheremetjew M."/>
            <person name="Finn R."/>
            <person name="Kale V."/>
            <person name="Holt S."/>
            <person name="Cochrane G."/>
            <person name="Meng A."/>
            <person name="Brown T."/>
            <person name="Cohen L."/>
        </authorList>
    </citation>
    <scope>NUCLEOTIDE SEQUENCE</scope>
    <source>
        <strain evidence="18">CCMP722</strain>
    </source>
</reference>
<dbReference type="GO" id="GO:0061630">
    <property type="term" value="F:ubiquitin protein ligase activity"/>
    <property type="evidence" value="ECO:0007669"/>
    <property type="project" value="UniProtKB-UniRule"/>
</dbReference>
<dbReference type="SUPFAM" id="SSF50978">
    <property type="entry name" value="WD40 repeat-like"/>
    <property type="match status" value="1"/>
</dbReference>
<dbReference type="InterPro" id="IPR003613">
    <property type="entry name" value="Ubox_domain"/>
</dbReference>
<dbReference type="PROSITE" id="PS50294">
    <property type="entry name" value="WD_REPEATS_REGION"/>
    <property type="match status" value="1"/>
</dbReference>
<evidence type="ECO:0000256" key="2">
    <source>
        <dbReference type="ARBA" id="ARBA00004906"/>
    </source>
</evidence>
<dbReference type="GO" id="GO:0070534">
    <property type="term" value="P:protein K63-linked ubiquitination"/>
    <property type="evidence" value="ECO:0007669"/>
    <property type="project" value="UniProtKB-UniRule"/>
</dbReference>
<keyword evidence="13 15" id="KW-0539">Nucleus</keyword>
<dbReference type="GO" id="GO:0000398">
    <property type="term" value="P:mRNA splicing, via spliceosome"/>
    <property type="evidence" value="ECO:0007669"/>
    <property type="project" value="InterPro"/>
</dbReference>
<keyword evidence="4 14" id="KW-0853">WD repeat</keyword>
<dbReference type="PROSITE" id="PS50082">
    <property type="entry name" value="WD_REPEATS_2"/>
    <property type="match status" value="4"/>
</dbReference>
<dbReference type="GO" id="GO:0005737">
    <property type="term" value="C:cytoplasm"/>
    <property type="evidence" value="ECO:0007669"/>
    <property type="project" value="TreeGrafter"/>
</dbReference>
<sequence length="497" mass="54014">MFCSLSGQTPEEPVVSRTSGILFEKRLITKHVADEGKCPVTNEPLSADDLLPVKTSTAVKSRPPSATSIPGLLGTFHNEWDALMLEQHALRQQLHTVRQELSHALYQHDAASRVIARLMKERDEARAALASGQTITTKKRPAASEDDDTAKKAKAGITPDVVSAMTALSKDLSKGRKKRQISESLATKESIESYSMLSSQPLHKTTQPGITACDIHPTQAFVATGGVDTSVVLFDKTEGKIVKTLTGHSKRVTGLQFVPKKEDLLVSCSADKTSKLWRSSDGQMASMQCVATFKDHSSEITGISVHPSSTYFVTASTDKSWAFYDMETSLCLTQVNDSSVQEGFTCASFHPDGLILGTGTAESLVRIWDVKSQENVAKFEGHKGPITAMSFSENGYHLATAAIDGVKLWDLRKPKNFKNLTPYPGGVLTTAVKFDLSGLYLGVGGADARVYGVKQDWAVVKTFSDIPKEVTSVLFGKDAEQMFVCSMDRNLRIFGAQ</sequence>
<keyword evidence="7 15" id="KW-0747">Spliceosome</keyword>
<keyword evidence="11 15" id="KW-0508">mRNA splicing</keyword>
<feature type="repeat" description="WD" evidence="14">
    <location>
        <begin position="379"/>
        <end position="419"/>
    </location>
</feature>
<keyword evidence="5 15" id="KW-0507">mRNA processing</keyword>
<keyword evidence="10 15" id="KW-0833">Ubl conjugation pathway</keyword>
<dbReference type="EMBL" id="HBFA01021823">
    <property type="protein sequence ID" value="CAD8671911.1"/>
    <property type="molecule type" value="Transcribed_RNA"/>
</dbReference>
<dbReference type="InterPro" id="IPR015943">
    <property type="entry name" value="WD40/YVTN_repeat-like_dom_sf"/>
</dbReference>
<evidence type="ECO:0000259" key="17">
    <source>
        <dbReference type="PROSITE" id="PS51698"/>
    </source>
</evidence>
<evidence type="ECO:0000256" key="15">
    <source>
        <dbReference type="RuleBase" id="RU367101"/>
    </source>
</evidence>
<dbReference type="PROSITE" id="PS51698">
    <property type="entry name" value="U_BOX"/>
    <property type="match status" value="1"/>
</dbReference>
<feature type="repeat" description="WD" evidence="14">
    <location>
        <begin position="345"/>
        <end position="378"/>
    </location>
</feature>
<dbReference type="GO" id="GO:0071006">
    <property type="term" value="C:U2-type catalytic step 1 spliceosome"/>
    <property type="evidence" value="ECO:0007669"/>
    <property type="project" value="TreeGrafter"/>
</dbReference>
<evidence type="ECO:0000256" key="6">
    <source>
        <dbReference type="ARBA" id="ARBA00022679"/>
    </source>
</evidence>
<evidence type="ECO:0000256" key="5">
    <source>
        <dbReference type="ARBA" id="ARBA00022664"/>
    </source>
</evidence>
<name>A0A7S0RAF6_9CHLO</name>
<dbReference type="PANTHER" id="PTHR43995:SF1">
    <property type="entry name" value="PRE-MRNA-PROCESSING FACTOR 19"/>
    <property type="match status" value="1"/>
</dbReference>
<comment type="catalytic activity">
    <reaction evidence="15">
        <text>S-ubiquitinyl-[E2 ubiquitin-conjugating enzyme]-L-cysteine + [acceptor protein]-L-lysine = [E2 ubiquitin-conjugating enzyme]-L-cysteine + N(6)-ubiquitinyl-[acceptor protein]-L-lysine.</text>
        <dbReference type="EC" id="2.3.2.27"/>
    </reaction>
</comment>
<comment type="pathway">
    <text evidence="2 15">Protein modification; protein ubiquitination.</text>
</comment>
<dbReference type="CDD" id="cd16656">
    <property type="entry name" value="RING-Ubox_PRP19"/>
    <property type="match status" value="1"/>
</dbReference>
<dbReference type="InterPro" id="IPR036322">
    <property type="entry name" value="WD40_repeat_dom_sf"/>
</dbReference>
<evidence type="ECO:0000256" key="11">
    <source>
        <dbReference type="ARBA" id="ARBA00023187"/>
    </source>
</evidence>
<evidence type="ECO:0000313" key="18">
    <source>
        <dbReference type="EMBL" id="CAD8671911.1"/>
    </source>
</evidence>
<feature type="repeat" description="WD" evidence="14">
    <location>
        <begin position="245"/>
        <end position="287"/>
    </location>
</feature>
<dbReference type="InterPro" id="IPR013083">
    <property type="entry name" value="Znf_RING/FYVE/PHD"/>
</dbReference>
<dbReference type="InterPro" id="IPR055340">
    <property type="entry name" value="RING-Ubox_PRP19"/>
</dbReference>
<evidence type="ECO:0000256" key="10">
    <source>
        <dbReference type="ARBA" id="ARBA00022786"/>
    </source>
</evidence>
<feature type="region of interest" description="Disordered" evidence="16">
    <location>
        <begin position="128"/>
        <end position="152"/>
    </location>
</feature>
<dbReference type="SMART" id="SM00320">
    <property type="entry name" value="WD40"/>
    <property type="match status" value="6"/>
</dbReference>
<organism evidence="18">
    <name type="scientific">Pyramimonas obovata</name>
    <dbReference type="NCBI Taxonomy" id="1411642"/>
    <lineage>
        <taxon>Eukaryota</taxon>
        <taxon>Viridiplantae</taxon>
        <taxon>Chlorophyta</taxon>
        <taxon>Pyramimonadophyceae</taxon>
        <taxon>Pyramimonadales</taxon>
        <taxon>Pyramimonadaceae</taxon>
        <taxon>Pyramimonas</taxon>
        <taxon>Pyramimonas incertae sedis</taxon>
    </lineage>
</organism>
<feature type="domain" description="U-box" evidence="17">
    <location>
        <begin position="1"/>
        <end position="70"/>
    </location>
</feature>
<dbReference type="GO" id="GO:0006281">
    <property type="term" value="P:DNA repair"/>
    <property type="evidence" value="ECO:0007669"/>
    <property type="project" value="UniProtKB-KW"/>
</dbReference>
<dbReference type="InterPro" id="IPR013915">
    <property type="entry name" value="Prp19_cc"/>
</dbReference>
<dbReference type="SMART" id="SM00504">
    <property type="entry name" value="Ubox"/>
    <property type="match status" value="1"/>
</dbReference>
<keyword evidence="8" id="KW-0677">Repeat</keyword>
<comment type="function">
    <text evidence="15">Ubiquitin-protein ligase which is mainly involved pre-mRNA splicing and DNA repair. Required for pre-mRNA splicing as component of the spliceosome.</text>
</comment>
<dbReference type="UniPathway" id="UPA00143"/>
<comment type="similarity">
    <text evidence="3 15">Belongs to the WD repeat PRP19 family.</text>
</comment>
<dbReference type="Pfam" id="PF08606">
    <property type="entry name" value="Prp19"/>
    <property type="match status" value="1"/>
</dbReference>
<dbReference type="Pfam" id="PF24814">
    <property type="entry name" value="WD40_Prp19"/>
    <property type="match status" value="1"/>
</dbReference>
<accession>A0A7S0RAF6</accession>
<evidence type="ECO:0000256" key="12">
    <source>
        <dbReference type="ARBA" id="ARBA00023204"/>
    </source>
</evidence>
<evidence type="ECO:0000256" key="16">
    <source>
        <dbReference type="SAM" id="MobiDB-lite"/>
    </source>
</evidence>
<gene>
    <name evidence="18" type="ORF">POBO1169_LOCUS11083</name>
</gene>
<evidence type="ECO:0000256" key="4">
    <source>
        <dbReference type="ARBA" id="ARBA00022574"/>
    </source>
</evidence>
<evidence type="ECO:0000256" key="13">
    <source>
        <dbReference type="ARBA" id="ARBA00023242"/>
    </source>
</evidence>
<dbReference type="Gene3D" id="3.30.40.10">
    <property type="entry name" value="Zinc/RING finger domain, C3HC4 (zinc finger)"/>
    <property type="match status" value="1"/>
</dbReference>
<evidence type="ECO:0000256" key="14">
    <source>
        <dbReference type="PROSITE-ProRule" id="PRU00221"/>
    </source>
</evidence>
<dbReference type="CDD" id="cd00200">
    <property type="entry name" value="WD40"/>
    <property type="match status" value="1"/>
</dbReference>
<keyword evidence="9 15" id="KW-0227">DNA damage</keyword>
<proteinExistence type="inferred from homology"/>
<evidence type="ECO:0000256" key="1">
    <source>
        <dbReference type="ARBA" id="ARBA00004123"/>
    </source>
</evidence>
<dbReference type="FunFam" id="3.30.40.10:FF:000027">
    <property type="entry name" value="Pre-mRNA-processing factor 19, putative"/>
    <property type="match status" value="1"/>
</dbReference>
<comment type="subcellular location">
    <subcellularLocation>
        <location evidence="1 15">Nucleus</location>
    </subcellularLocation>
</comment>
<dbReference type="PANTHER" id="PTHR43995">
    <property type="entry name" value="PRE-MRNA-PROCESSING FACTOR 19"/>
    <property type="match status" value="1"/>
</dbReference>
<keyword evidence="12 15" id="KW-0234">DNA repair</keyword>
<dbReference type="AlphaFoldDB" id="A0A7S0RAF6"/>
<evidence type="ECO:0000256" key="9">
    <source>
        <dbReference type="ARBA" id="ARBA00022763"/>
    </source>
</evidence>